<keyword evidence="2" id="KW-0378">Hydrolase</keyword>
<dbReference type="EMBL" id="CP022115">
    <property type="protein sequence ID" value="ASJ23292.1"/>
    <property type="molecule type" value="Genomic_DNA"/>
</dbReference>
<dbReference type="InterPro" id="IPR011604">
    <property type="entry name" value="PDDEXK-like_dom_sf"/>
</dbReference>
<dbReference type="Pfam" id="PF09588">
    <property type="entry name" value="YqaJ"/>
    <property type="match status" value="1"/>
</dbReference>
<dbReference type="Gene3D" id="3.90.320.10">
    <property type="match status" value="1"/>
</dbReference>
<dbReference type="NCBIfam" id="TIGR03033">
    <property type="entry name" value="phage_rel_nuc"/>
    <property type="match status" value="1"/>
</dbReference>
<dbReference type="PANTHER" id="PTHR46609:SF6">
    <property type="entry name" value="EXONUCLEASE, PHAGE-TYPE_RECB, C-TERMINAL DOMAIN-CONTAINING PROTEIN-RELATED"/>
    <property type="match status" value="1"/>
</dbReference>
<dbReference type="OrthoDB" id="46225at2"/>
<dbReference type="Proteomes" id="UP000197424">
    <property type="component" value="Chromosome"/>
</dbReference>
<dbReference type="InterPro" id="IPR011335">
    <property type="entry name" value="Restrct_endonuc-II-like"/>
</dbReference>
<proteinExistence type="predicted"/>
<dbReference type="InterPro" id="IPR051703">
    <property type="entry name" value="NF-kappa-B_Signaling_Reg"/>
</dbReference>
<dbReference type="RefSeq" id="WP_088860015.1">
    <property type="nucleotide sequence ID" value="NZ_CP022115.1"/>
</dbReference>
<dbReference type="GO" id="GO:0004519">
    <property type="term" value="F:endonuclease activity"/>
    <property type="evidence" value="ECO:0007669"/>
    <property type="project" value="UniProtKB-KW"/>
</dbReference>
<dbReference type="InterPro" id="IPR017482">
    <property type="entry name" value="Lambda-type_endonuclease"/>
</dbReference>
<dbReference type="SUPFAM" id="SSF52980">
    <property type="entry name" value="Restriction endonuclease-like"/>
    <property type="match status" value="1"/>
</dbReference>
<accession>A0A248LF99</accession>
<dbReference type="PANTHER" id="PTHR46609">
    <property type="entry name" value="EXONUCLEASE, PHAGE-TYPE/RECB, C-TERMINAL DOMAIN-CONTAINING PROTEIN"/>
    <property type="match status" value="1"/>
</dbReference>
<keyword evidence="2" id="KW-0255">Endonuclease</keyword>
<organism evidence="2 3">
    <name type="scientific">Laribacter hongkongensis</name>
    <dbReference type="NCBI Taxonomy" id="168471"/>
    <lineage>
        <taxon>Bacteria</taxon>
        <taxon>Pseudomonadati</taxon>
        <taxon>Pseudomonadota</taxon>
        <taxon>Betaproteobacteria</taxon>
        <taxon>Neisseriales</taxon>
        <taxon>Aquaspirillaceae</taxon>
        <taxon>Laribacter</taxon>
    </lineage>
</organism>
<reference evidence="3" key="1">
    <citation type="submission" date="2017-06" db="EMBL/GenBank/DDBJ databases">
        <title>Whole genome sequence of Laribacter hongkongensis LHGZ1.</title>
        <authorList>
            <person name="Chen D."/>
            <person name="Wu H."/>
            <person name="Chen J."/>
        </authorList>
    </citation>
    <scope>NUCLEOTIDE SEQUENCE [LARGE SCALE GENOMIC DNA]</scope>
    <source>
        <strain evidence="3">LHGZ1</strain>
    </source>
</reference>
<dbReference type="AlphaFoldDB" id="A0A248LF99"/>
<sequence length="328" mass="35748">MRSRHGQARCLASTVGLDRQAWLAIRQRGIGSSDAAAAVGLSPYKSPLSLWLEKTGRQLPEDVSGKEAVVWGTVLEPVLARVYAERTGRRVRRVNAVLQHHGHAFMLANLDREVVGEVAGPGVLEIKTAGWHSAPQWEDGIPVAYQCQVLHQLAVTGHAWADVAVLVGGQDFRIWRVERDEAKIADLIEREAAFWQAVQTDQQPVPDGSDDAGRALLGLFPQDNGDTLDLSESAVCNALFGDLLAIRQRKEEAEAIEARLRQQLQAALGSATSAVFQGGGKISWKKGKDRLAPDLERLSLDHPGLLQQYSKPVAGSRRFVVQAGRGRS</sequence>
<evidence type="ECO:0000313" key="3">
    <source>
        <dbReference type="Proteomes" id="UP000197424"/>
    </source>
</evidence>
<keyword evidence="2" id="KW-0540">Nuclease</keyword>
<dbReference type="InterPro" id="IPR019080">
    <property type="entry name" value="YqaJ_viral_recombinase"/>
</dbReference>
<feature type="domain" description="YqaJ viral recombinase" evidence="1">
    <location>
        <begin position="22"/>
        <end position="158"/>
    </location>
</feature>
<name>A0A248LF99_9NEIS</name>
<evidence type="ECO:0000259" key="1">
    <source>
        <dbReference type="Pfam" id="PF09588"/>
    </source>
</evidence>
<gene>
    <name evidence="2" type="ORF">LHGZ1_0461</name>
</gene>
<protein>
    <submittedName>
        <fullName evidence="2">Endonuclease</fullName>
    </submittedName>
</protein>
<evidence type="ECO:0000313" key="2">
    <source>
        <dbReference type="EMBL" id="ASJ23292.1"/>
    </source>
</evidence>